<evidence type="ECO:0000313" key="10">
    <source>
        <dbReference type="EMBL" id="AKG42360.1"/>
    </source>
</evidence>
<dbReference type="AlphaFoldDB" id="A0A0F7FR09"/>
<keyword evidence="11" id="KW-1185">Reference proteome</keyword>
<dbReference type="PANTHER" id="PTHR30193:SF1">
    <property type="entry name" value="ABC TRANSPORTER PERMEASE PROTEIN YESP-RELATED"/>
    <property type="match status" value="1"/>
</dbReference>
<evidence type="ECO:0000259" key="9">
    <source>
        <dbReference type="PROSITE" id="PS50928"/>
    </source>
</evidence>
<dbReference type="InterPro" id="IPR000515">
    <property type="entry name" value="MetI-like"/>
</dbReference>
<feature type="compositionally biased region" description="Basic residues" evidence="8">
    <location>
        <begin position="18"/>
        <end position="27"/>
    </location>
</feature>
<evidence type="ECO:0000256" key="2">
    <source>
        <dbReference type="ARBA" id="ARBA00022448"/>
    </source>
</evidence>
<evidence type="ECO:0000256" key="1">
    <source>
        <dbReference type="ARBA" id="ARBA00004651"/>
    </source>
</evidence>
<dbReference type="SUPFAM" id="SSF161098">
    <property type="entry name" value="MetI-like"/>
    <property type="match status" value="1"/>
</dbReference>
<feature type="transmembrane region" description="Helical" evidence="7">
    <location>
        <begin position="284"/>
        <end position="306"/>
    </location>
</feature>
<evidence type="ECO:0000256" key="7">
    <source>
        <dbReference type="RuleBase" id="RU363032"/>
    </source>
</evidence>
<proteinExistence type="inferred from homology"/>
<dbReference type="PATRIC" id="fig|408015.6.peg.1005"/>
<dbReference type="InterPro" id="IPR051393">
    <property type="entry name" value="ABC_transporter_permease"/>
</dbReference>
<keyword evidence="6 7" id="KW-0472">Membrane</keyword>
<feature type="transmembrane region" description="Helical" evidence="7">
    <location>
        <begin position="181"/>
        <end position="201"/>
    </location>
</feature>
<dbReference type="InterPro" id="IPR035906">
    <property type="entry name" value="MetI-like_sf"/>
</dbReference>
<dbReference type="CDD" id="cd06261">
    <property type="entry name" value="TM_PBP2"/>
    <property type="match status" value="1"/>
</dbReference>
<feature type="region of interest" description="Disordered" evidence="8">
    <location>
        <begin position="1"/>
        <end position="30"/>
    </location>
</feature>
<dbReference type="Gene3D" id="1.10.3720.10">
    <property type="entry name" value="MetI-like"/>
    <property type="match status" value="1"/>
</dbReference>
<evidence type="ECO:0000256" key="4">
    <source>
        <dbReference type="ARBA" id="ARBA00022692"/>
    </source>
</evidence>
<reference evidence="10" key="1">
    <citation type="submission" date="2019-08" db="EMBL/GenBank/DDBJ databases">
        <title>Complete genome sequence of a mangrove-derived Streptomyces xiamenensis.</title>
        <authorList>
            <person name="Xu J."/>
        </authorList>
    </citation>
    <scope>NUCLEOTIDE SEQUENCE</scope>
    <source>
        <strain evidence="10">318</strain>
    </source>
</reference>
<feature type="transmembrane region" description="Helical" evidence="7">
    <location>
        <begin position="96"/>
        <end position="117"/>
    </location>
</feature>
<evidence type="ECO:0000256" key="6">
    <source>
        <dbReference type="ARBA" id="ARBA00023136"/>
    </source>
</evidence>
<dbReference type="GO" id="GO:0005886">
    <property type="term" value="C:plasma membrane"/>
    <property type="evidence" value="ECO:0007669"/>
    <property type="project" value="UniProtKB-SubCell"/>
</dbReference>
<dbReference type="GO" id="GO:0055085">
    <property type="term" value="P:transmembrane transport"/>
    <property type="evidence" value="ECO:0007669"/>
    <property type="project" value="InterPro"/>
</dbReference>
<comment type="similarity">
    <text evidence="7">Belongs to the binding-protein-dependent transport system permease family.</text>
</comment>
<dbReference type="STRING" id="408015.SXIM_09760"/>
<name>A0A0F7FR09_9ACTN</name>
<dbReference type="PANTHER" id="PTHR30193">
    <property type="entry name" value="ABC TRANSPORTER PERMEASE PROTEIN"/>
    <property type="match status" value="1"/>
</dbReference>
<protein>
    <submittedName>
        <fullName evidence="10">Binding-protein-dependent transport systems inner membrane component</fullName>
    </submittedName>
</protein>
<feature type="transmembrane region" description="Helical" evidence="7">
    <location>
        <begin position="129"/>
        <end position="147"/>
    </location>
</feature>
<dbReference type="Pfam" id="PF00528">
    <property type="entry name" value="BPD_transp_1"/>
    <property type="match status" value="1"/>
</dbReference>
<dbReference type="Proteomes" id="UP000034034">
    <property type="component" value="Chromosome"/>
</dbReference>
<dbReference type="PROSITE" id="PS50928">
    <property type="entry name" value="ABC_TM1"/>
    <property type="match status" value="1"/>
</dbReference>
<dbReference type="KEGG" id="sxi:SXIM_09760"/>
<comment type="subcellular location">
    <subcellularLocation>
        <location evidence="1 7">Cell membrane</location>
        <topology evidence="1 7">Multi-pass membrane protein</topology>
    </subcellularLocation>
</comment>
<sequence length="320" mass="35368">MSLTHEASRESANSTPARRPRNGRPPRRGAETRAGYAFLAPWLLGFITLTAGPMIASLYLSFTNFHPIRDWGWVGFDNFTRLFDDPRFMDSVQVTGLYAVVGTPIKLAAALGVAMLLNNRRRGQGTYRSLFYAPSLIGASVSIAIIWKAMFNDQGIVDEIGQFFGMKPGGWVGNPDMTLPMMILLAVWQFGAPMVIFLAGLKQIPNELYEAAEVDGAGPLRKFFRITLPMLSPVLFFNLVLETINSFQVFASAFIISGGKGGPANSTLFYTLYLYQRGFGQGQLGYAAAMAWLLVIVVGIITLIFFKTSKYWVHYGGETR</sequence>
<dbReference type="RefSeq" id="WP_030734201.1">
    <property type="nucleotide sequence ID" value="NZ_CP009922.3"/>
</dbReference>
<keyword evidence="4 7" id="KW-0812">Transmembrane</keyword>
<keyword evidence="2 7" id="KW-0813">Transport</keyword>
<gene>
    <name evidence="10" type="ORF">SXIM_09760</name>
</gene>
<accession>A0A0F7FR09</accession>
<evidence type="ECO:0000256" key="3">
    <source>
        <dbReference type="ARBA" id="ARBA00022475"/>
    </source>
</evidence>
<dbReference type="EMBL" id="CP009922">
    <property type="protein sequence ID" value="AKG42360.1"/>
    <property type="molecule type" value="Genomic_DNA"/>
</dbReference>
<keyword evidence="3" id="KW-1003">Cell membrane</keyword>
<feature type="domain" description="ABC transmembrane type-1" evidence="9">
    <location>
        <begin position="92"/>
        <end position="305"/>
    </location>
</feature>
<evidence type="ECO:0000313" key="11">
    <source>
        <dbReference type="Proteomes" id="UP000034034"/>
    </source>
</evidence>
<dbReference type="HOGENOM" id="CLU_016047_0_2_11"/>
<evidence type="ECO:0000256" key="8">
    <source>
        <dbReference type="SAM" id="MobiDB-lite"/>
    </source>
</evidence>
<organism evidence="10 11">
    <name type="scientific">Streptomyces xiamenensis</name>
    <dbReference type="NCBI Taxonomy" id="408015"/>
    <lineage>
        <taxon>Bacteria</taxon>
        <taxon>Bacillati</taxon>
        <taxon>Actinomycetota</taxon>
        <taxon>Actinomycetes</taxon>
        <taxon>Kitasatosporales</taxon>
        <taxon>Streptomycetaceae</taxon>
        <taxon>Streptomyces</taxon>
    </lineage>
</organism>
<feature type="compositionally biased region" description="Polar residues" evidence="8">
    <location>
        <begin position="1"/>
        <end position="15"/>
    </location>
</feature>
<feature type="transmembrane region" description="Helical" evidence="7">
    <location>
        <begin position="34"/>
        <end position="60"/>
    </location>
</feature>
<evidence type="ECO:0000256" key="5">
    <source>
        <dbReference type="ARBA" id="ARBA00022989"/>
    </source>
</evidence>
<keyword evidence="5 7" id="KW-1133">Transmembrane helix</keyword>